<dbReference type="InterPro" id="IPR050251">
    <property type="entry name" value="HpcH-HpaI_aldolase"/>
</dbReference>
<dbReference type="RefSeq" id="WP_049989920.1">
    <property type="nucleotide sequence ID" value="NZ_FOIS01000005.1"/>
</dbReference>
<dbReference type="PANTHER" id="PTHR30502:SF0">
    <property type="entry name" value="PHOSPHOENOLPYRUVATE CARBOXYLASE FAMILY PROTEIN"/>
    <property type="match status" value="1"/>
</dbReference>
<dbReference type="STRING" id="1202768.SAMN05216285_3936"/>
<reference evidence="6" key="1">
    <citation type="submission" date="2016-10" db="EMBL/GenBank/DDBJ databases">
        <authorList>
            <person name="Varghese N."/>
        </authorList>
    </citation>
    <scope>NUCLEOTIDE SEQUENCE [LARGE SCALE GENOMIC DNA]</scope>
    <source>
        <strain evidence="6">CGMCC 1.12284</strain>
    </source>
</reference>
<dbReference type="InterPro" id="IPR005000">
    <property type="entry name" value="Aldolase/citrate-lyase_domain"/>
</dbReference>
<gene>
    <name evidence="5" type="ORF">SAMN05216285_3936</name>
</gene>
<dbReference type="eggNOG" id="arCOG04974">
    <property type="taxonomic scope" value="Archaea"/>
</dbReference>
<organism evidence="5 6">
    <name type="scientific">Natrinema salifodinae</name>
    <dbReference type="NCBI Taxonomy" id="1202768"/>
    <lineage>
        <taxon>Archaea</taxon>
        <taxon>Methanobacteriati</taxon>
        <taxon>Methanobacteriota</taxon>
        <taxon>Stenosarchaea group</taxon>
        <taxon>Halobacteria</taxon>
        <taxon>Halobacteriales</taxon>
        <taxon>Natrialbaceae</taxon>
        <taxon>Natrinema</taxon>
    </lineage>
</organism>
<evidence type="ECO:0000256" key="1">
    <source>
        <dbReference type="ARBA" id="ARBA00005568"/>
    </source>
</evidence>
<evidence type="ECO:0000256" key="3">
    <source>
        <dbReference type="ARBA" id="ARBA00023239"/>
    </source>
</evidence>
<dbReference type="InterPro" id="IPR040442">
    <property type="entry name" value="Pyrv_kinase-like_dom_sf"/>
</dbReference>
<evidence type="ECO:0000256" key="2">
    <source>
        <dbReference type="ARBA" id="ARBA00022723"/>
    </source>
</evidence>
<protein>
    <submittedName>
        <fullName evidence="5">2-dehydro-3-deoxyglucarate aldolase/4-hydroxy-2-oxoheptanedioate aldolase</fullName>
    </submittedName>
</protein>
<dbReference type="Proteomes" id="UP000183275">
    <property type="component" value="Unassembled WGS sequence"/>
</dbReference>
<evidence type="ECO:0000259" key="4">
    <source>
        <dbReference type="Pfam" id="PF03328"/>
    </source>
</evidence>
<sequence>MTTLKQKFQTQSNIAGAWLSIGHPTVAEVTAKQGFDFVLIDTEHTPLTLETVENMSRAVELADGETETIVRVPSNDPDRIKRVLDIGVAGVMVPMIETAAEARQVVRSVTYPPDGIRGVASGRAAEYGEDFQRYVETADSTITTVVQIETQTGLENARDIAAVDGIDAVFVGPADLSANLGIFGEWDSDRLAAAIDRVVDAGDESDVPVGTFVVDPDDIELRVEQGFDYLIVGKDTSHLSSANERVRNRYEDAVSQSPATSMFED</sequence>
<keyword evidence="2" id="KW-0479">Metal-binding</keyword>
<evidence type="ECO:0000313" key="6">
    <source>
        <dbReference type="Proteomes" id="UP000183275"/>
    </source>
</evidence>
<dbReference type="EMBL" id="FOIS01000005">
    <property type="protein sequence ID" value="SEW31008.1"/>
    <property type="molecule type" value="Genomic_DNA"/>
</dbReference>
<feature type="domain" description="HpcH/HpaI aldolase/citrate lyase" evidence="4">
    <location>
        <begin position="16"/>
        <end position="241"/>
    </location>
</feature>
<name>A0A1I0QU86_9EURY</name>
<dbReference type="Gene3D" id="3.20.20.60">
    <property type="entry name" value="Phosphoenolpyruvate-binding domains"/>
    <property type="match status" value="1"/>
</dbReference>
<evidence type="ECO:0000313" key="5">
    <source>
        <dbReference type="EMBL" id="SEW31008.1"/>
    </source>
</evidence>
<keyword evidence="3" id="KW-0456">Lyase</keyword>
<dbReference type="SUPFAM" id="SSF51621">
    <property type="entry name" value="Phosphoenolpyruvate/pyruvate domain"/>
    <property type="match status" value="1"/>
</dbReference>
<keyword evidence="6" id="KW-1185">Reference proteome</keyword>
<dbReference type="GO" id="GO:0016832">
    <property type="term" value="F:aldehyde-lyase activity"/>
    <property type="evidence" value="ECO:0007669"/>
    <property type="project" value="TreeGrafter"/>
</dbReference>
<accession>A0A1I0QU86</accession>
<dbReference type="Pfam" id="PF03328">
    <property type="entry name" value="HpcH_HpaI"/>
    <property type="match status" value="1"/>
</dbReference>
<comment type="similarity">
    <text evidence="1">Belongs to the HpcH/HpaI aldolase family.</text>
</comment>
<dbReference type="GO" id="GO:0046872">
    <property type="term" value="F:metal ion binding"/>
    <property type="evidence" value="ECO:0007669"/>
    <property type="project" value="UniProtKB-KW"/>
</dbReference>
<dbReference type="PANTHER" id="PTHR30502">
    <property type="entry name" value="2-KETO-3-DEOXY-L-RHAMNONATE ALDOLASE"/>
    <property type="match status" value="1"/>
</dbReference>
<proteinExistence type="inferred from homology"/>
<dbReference type="OrthoDB" id="142679at2157"/>
<dbReference type="AlphaFoldDB" id="A0A1I0QU86"/>
<dbReference type="InterPro" id="IPR015813">
    <property type="entry name" value="Pyrv/PenolPyrv_kinase-like_dom"/>
</dbReference>
<dbReference type="GO" id="GO:0005737">
    <property type="term" value="C:cytoplasm"/>
    <property type="evidence" value="ECO:0007669"/>
    <property type="project" value="TreeGrafter"/>
</dbReference>